<dbReference type="InterPro" id="IPR030895">
    <property type="entry name" value="T5SS_PEPC_rpt"/>
</dbReference>
<dbReference type="NCBIfam" id="TIGR01414">
    <property type="entry name" value="autotrans_barl"/>
    <property type="match status" value="1"/>
</dbReference>
<accession>A0A4D7B0K8</accession>
<dbReference type="InterPro" id="IPR036709">
    <property type="entry name" value="Autotransporte_beta_dom_sf"/>
</dbReference>
<dbReference type="InterPro" id="IPR005546">
    <property type="entry name" value="Autotransporte_beta"/>
</dbReference>
<dbReference type="InterPro" id="IPR006315">
    <property type="entry name" value="OM_autotransptr_brl_dom"/>
</dbReference>
<dbReference type="OrthoDB" id="9804931at2"/>
<dbReference type="KEGG" id="pstg:E8M01_24885"/>
<proteinExistence type="predicted"/>
<keyword evidence="1" id="KW-0732">Signal</keyword>
<dbReference type="SMART" id="SM00869">
    <property type="entry name" value="Autotransporter"/>
    <property type="match status" value="1"/>
</dbReference>
<reference evidence="3 4" key="1">
    <citation type="submission" date="2019-04" db="EMBL/GenBank/DDBJ databases">
        <title>Phreatobacter aquaticus sp. nov.</title>
        <authorList>
            <person name="Choi A."/>
        </authorList>
    </citation>
    <scope>NUCLEOTIDE SEQUENCE [LARGE SCALE GENOMIC DNA]</scope>
    <source>
        <strain evidence="3 4">KCTC 52518</strain>
    </source>
</reference>
<feature type="signal peptide" evidence="1">
    <location>
        <begin position="1"/>
        <end position="45"/>
    </location>
</feature>
<dbReference type="SUPFAM" id="SSF103515">
    <property type="entry name" value="Autotransporter"/>
    <property type="match status" value="1"/>
</dbReference>
<dbReference type="PROSITE" id="PS51208">
    <property type="entry name" value="AUTOTRANSPORTER"/>
    <property type="match status" value="1"/>
</dbReference>
<evidence type="ECO:0000313" key="4">
    <source>
        <dbReference type="Proteomes" id="UP000298781"/>
    </source>
</evidence>
<dbReference type="Proteomes" id="UP000298781">
    <property type="component" value="Chromosome"/>
</dbReference>
<sequence>MTSTIIGRRTTTRHDKNHLSSPSYIALALAIGSTALAGLSTPATAADWTGTGSTDWFVIGNWNPAAIPTLADDVRINTTAANATIVSGAAASAQNVLVGDTAGGSGGLTILNAGSVSGTSGAVGNLAGSSGAVLVFGANSAWANSGNLTVGNFGAGMLTMANGGAANNVVGSVGFGAGSTGTVTVTGAGSTWTNTADLTVGRAGTGTLAITNGGAVSNATGYVGMFAGSTGTVTVAGAGSTWTNSSELRVGQGGAGTLKVTTGGTVSATVGYLGNFGHGSATVDGAGSVWNNSSALYVGVSGGGVGALTISGGGIVTDTVGHIGYSIGSTGTVTVNGAGSAWTSSSALFVGTGGTGTLTIANGGTVSSASSSIGSTGTGTVNVGDANSAWTISGSLTIGNFGSGTLTITSGGTVNSVDGVLGNAPGASGTVTVSGANATWANSSSLIVGYAGSGALSISDGGTVSNANGVVGDDPGAIGTATVQGVGSTWITSNLLAIGNSGTGSLDVASGANVSSQFGAIGHGAGSNGEVTITGPGSTWTIVEDLFVGFAGTGALTIAGGGKVSDVFGVIGNGSSGKGAVTVDGAGSTWTSSADLRIGYFGTGTLVISNGGVVNAGGVAIATMAGSAGSLAIGGAAGSAAVPPGTLNAAAIQFGAGTGAINFNHTHASYTFASAISGLGTINQIAGTTILTADSSGFTGATNVSGGRLAVNGSLANSLVTVSGSGILGGNGIVSGIVAQSGGMIAPGNSIGTLVVAGNVIQAAGSTYQVELSSTGQADRINASGTATIANGALLNVVKLDAAPYVIGTHYTVLQANGGVTGTYTLTGDIAVSAFIGLVANYDLTHVYLDAVQTKAFVAVGQTPNQIATAGGVESLLSGNSLYDALLSVPTDAAARAAFDSLSGEVHASARSVMIEDSRFVREAVTNRVRSAFDGVGVVATPVVSYGRNGPQAAPANTAGFAVWGQAFGAWGSIAGDGNAAALRRDIGGFFIGADGLVAERWRVGVAGGYSHGNIRVGARNSSLTSDNYHVGLYAGTQWGDLALRTGLAYAWHDIGASRSVAFAGFADTLKSHYGARTAQAFGELGYRIRAGRAAFEPFANLAYVNAATDGFTETGGAAALTGRSATGGVTFTTLGLRASTGFALDNGLSVTARGMLGWRHAFGATTPVSTLAFAGGSPFSISGVPIAANAAVVEAGVDLNLAANAVIGITYGGQFGSGLTDQTVRGNFAVKF</sequence>
<dbReference type="EMBL" id="CP039690">
    <property type="protein sequence ID" value="QCI67184.1"/>
    <property type="molecule type" value="Genomic_DNA"/>
</dbReference>
<dbReference type="AlphaFoldDB" id="A0A4D7B0K8"/>
<dbReference type="RefSeq" id="WP_136962619.1">
    <property type="nucleotide sequence ID" value="NZ_CP039690.1"/>
</dbReference>
<evidence type="ECO:0000259" key="2">
    <source>
        <dbReference type="PROSITE" id="PS51208"/>
    </source>
</evidence>
<evidence type="ECO:0000313" key="3">
    <source>
        <dbReference type="EMBL" id="QCI67184.1"/>
    </source>
</evidence>
<dbReference type="NCBIfam" id="TIGR04393">
    <property type="entry name" value="rpt_T5SS_PEPC"/>
    <property type="match status" value="10"/>
</dbReference>
<keyword evidence="4" id="KW-1185">Reference proteome</keyword>
<protein>
    <submittedName>
        <fullName evidence="3">Autotransporter outer membrane beta-barrel domain-containing protein</fullName>
    </submittedName>
</protein>
<dbReference type="Gene3D" id="2.40.128.130">
    <property type="entry name" value="Autotransporter beta-domain"/>
    <property type="match status" value="1"/>
</dbReference>
<feature type="domain" description="Autotransporter" evidence="2">
    <location>
        <begin position="956"/>
        <end position="1233"/>
    </location>
</feature>
<evidence type="ECO:0000256" key="1">
    <source>
        <dbReference type="SAM" id="SignalP"/>
    </source>
</evidence>
<dbReference type="Pfam" id="PF03797">
    <property type="entry name" value="Autotransporter"/>
    <property type="match status" value="1"/>
</dbReference>
<feature type="chain" id="PRO_5021008313" evidence="1">
    <location>
        <begin position="46"/>
        <end position="1233"/>
    </location>
</feature>
<dbReference type="GO" id="GO:0019867">
    <property type="term" value="C:outer membrane"/>
    <property type="evidence" value="ECO:0007669"/>
    <property type="project" value="InterPro"/>
</dbReference>
<name>A0A4D7B0K8_9HYPH</name>
<gene>
    <name evidence="3" type="ORF">E8M01_24885</name>
</gene>
<organism evidence="3 4">
    <name type="scientific">Phreatobacter stygius</name>
    <dbReference type="NCBI Taxonomy" id="1940610"/>
    <lineage>
        <taxon>Bacteria</taxon>
        <taxon>Pseudomonadati</taxon>
        <taxon>Pseudomonadota</taxon>
        <taxon>Alphaproteobacteria</taxon>
        <taxon>Hyphomicrobiales</taxon>
        <taxon>Phreatobacteraceae</taxon>
        <taxon>Phreatobacter</taxon>
    </lineage>
</organism>